<dbReference type="OrthoDB" id="594804at2759"/>
<evidence type="ECO:0000313" key="4">
    <source>
        <dbReference type="Proteomes" id="UP000245207"/>
    </source>
</evidence>
<dbReference type="SUPFAM" id="SSF52047">
    <property type="entry name" value="RNI-like"/>
    <property type="match status" value="1"/>
</dbReference>
<dbReference type="Pfam" id="PF00646">
    <property type="entry name" value="F-box"/>
    <property type="match status" value="1"/>
</dbReference>
<dbReference type="PANTHER" id="PTHR31900">
    <property type="entry name" value="F-BOX/RNI SUPERFAMILY PROTEIN-RELATED"/>
    <property type="match status" value="1"/>
</dbReference>
<dbReference type="InterPro" id="IPR050232">
    <property type="entry name" value="FBL13/AtMIF1-like"/>
</dbReference>
<dbReference type="Pfam" id="PF08387">
    <property type="entry name" value="FBD"/>
    <property type="match status" value="1"/>
</dbReference>
<dbReference type="PANTHER" id="PTHR31900:SF27">
    <property type="entry name" value="FBD DOMAIN-CONTAINING PROTEIN"/>
    <property type="match status" value="1"/>
</dbReference>
<dbReference type="InterPro" id="IPR032675">
    <property type="entry name" value="LRR_dom_sf"/>
</dbReference>
<protein>
    <submittedName>
        <fullName evidence="3">F-box domain, FBD domain, Leucine-rich repeat domain, L domain-like protein</fullName>
    </submittedName>
</protein>
<reference evidence="3 4" key="1">
    <citation type="journal article" date="2018" name="Mol. Plant">
        <title>The genome of Artemisia annua provides insight into the evolution of Asteraceae family and artemisinin biosynthesis.</title>
        <authorList>
            <person name="Shen Q."/>
            <person name="Zhang L."/>
            <person name="Liao Z."/>
            <person name="Wang S."/>
            <person name="Yan T."/>
            <person name="Shi P."/>
            <person name="Liu M."/>
            <person name="Fu X."/>
            <person name="Pan Q."/>
            <person name="Wang Y."/>
            <person name="Lv Z."/>
            <person name="Lu X."/>
            <person name="Zhang F."/>
            <person name="Jiang W."/>
            <person name="Ma Y."/>
            <person name="Chen M."/>
            <person name="Hao X."/>
            <person name="Li L."/>
            <person name="Tang Y."/>
            <person name="Lv G."/>
            <person name="Zhou Y."/>
            <person name="Sun X."/>
            <person name="Brodelius P.E."/>
            <person name="Rose J.K.C."/>
            <person name="Tang K."/>
        </authorList>
    </citation>
    <scope>NUCLEOTIDE SEQUENCE [LARGE SCALE GENOMIC DNA]</scope>
    <source>
        <strain evidence="4">cv. Huhao1</strain>
        <tissue evidence="3">Leaf</tissue>
    </source>
</reference>
<dbReference type="STRING" id="35608.A0A2U1LFL6"/>
<dbReference type="Gene3D" id="3.80.10.10">
    <property type="entry name" value="Ribonuclease Inhibitor"/>
    <property type="match status" value="1"/>
</dbReference>
<dbReference type="EMBL" id="PKPP01009649">
    <property type="protein sequence ID" value="PWA47788.1"/>
    <property type="molecule type" value="Genomic_DNA"/>
</dbReference>
<proteinExistence type="predicted"/>
<gene>
    <name evidence="3" type="ORF">CTI12_AA499210</name>
</gene>
<dbReference type="InterPro" id="IPR001810">
    <property type="entry name" value="F-box_dom"/>
</dbReference>
<dbReference type="AlphaFoldDB" id="A0A2U1LFL6"/>
<dbReference type="InterPro" id="IPR006566">
    <property type="entry name" value="FBD"/>
</dbReference>
<keyword evidence="4" id="KW-1185">Reference proteome</keyword>
<dbReference type="InterPro" id="IPR053781">
    <property type="entry name" value="F-box_AtFBL13-like"/>
</dbReference>
<evidence type="ECO:0000259" key="2">
    <source>
        <dbReference type="Pfam" id="PF08387"/>
    </source>
</evidence>
<dbReference type="InterPro" id="IPR036047">
    <property type="entry name" value="F-box-like_dom_sf"/>
</dbReference>
<dbReference type="CDD" id="cd22160">
    <property type="entry name" value="F-box_AtFBL13-like"/>
    <property type="match status" value="1"/>
</dbReference>
<evidence type="ECO:0000259" key="1">
    <source>
        <dbReference type="Pfam" id="PF00646"/>
    </source>
</evidence>
<organism evidence="3 4">
    <name type="scientific">Artemisia annua</name>
    <name type="common">Sweet wormwood</name>
    <dbReference type="NCBI Taxonomy" id="35608"/>
    <lineage>
        <taxon>Eukaryota</taxon>
        <taxon>Viridiplantae</taxon>
        <taxon>Streptophyta</taxon>
        <taxon>Embryophyta</taxon>
        <taxon>Tracheophyta</taxon>
        <taxon>Spermatophyta</taxon>
        <taxon>Magnoliopsida</taxon>
        <taxon>eudicotyledons</taxon>
        <taxon>Gunneridae</taxon>
        <taxon>Pentapetalae</taxon>
        <taxon>asterids</taxon>
        <taxon>campanulids</taxon>
        <taxon>Asterales</taxon>
        <taxon>Asteraceae</taxon>
        <taxon>Asteroideae</taxon>
        <taxon>Anthemideae</taxon>
        <taxon>Artemisiinae</taxon>
        <taxon>Artemisia</taxon>
    </lineage>
</organism>
<feature type="domain" description="FBD" evidence="2">
    <location>
        <begin position="334"/>
        <end position="371"/>
    </location>
</feature>
<feature type="domain" description="F-box" evidence="1">
    <location>
        <begin position="21"/>
        <end position="60"/>
    </location>
</feature>
<dbReference type="SUPFAM" id="SSF81383">
    <property type="entry name" value="F-box domain"/>
    <property type="match status" value="1"/>
</dbReference>
<dbReference type="Proteomes" id="UP000245207">
    <property type="component" value="Unassembled WGS sequence"/>
</dbReference>
<name>A0A2U1LFL6_ARTAN</name>
<sequence>MFLFDKLLRKKSNVVKGVDYISNLPDPILHLILSRLHSTKEVVRTRVLSTRWRYLWTSIPSLEIDISHGPKPLSALQKNQFKEFVYWVLANRTLDLDCFTLDCGDHCDMSTIVWWIHVAVMRKVKQLDLTFCARDTGEAFVLPRCLVDCNSLEVLKLDMFMCYLSLESFTGSKTLKRLCERLTVLCPKLVYLEYGGHMANHFLFEVKSLKKAVIELEEMEQKNEFDDYFGVTICELFFQVFHVEYLSINYFFVQSISFKCECFNCPKKGFPESLPSLKTLEITIDGYLLDVLLRILKCSPNLDFLHLIIYKDSSPDQYEAFVGELVEVETTRILTHHLKKVEFLEFNGERETLAIAQFLFEHGNALEEIVFGWSNKDRYCKKSRKAMNEVSKFYKASSVVKVITLLKDQ</sequence>
<evidence type="ECO:0000313" key="3">
    <source>
        <dbReference type="EMBL" id="PWA47788.1"/>
    </source>
</evidence>
<comment type="caution">
    <text evidence="3">The sequence shown here is derived from an EMBL/GenBank/DDBJ whole genome shotgun (WGS) entry which is preliminary data.</text>
</comment>
<accession>A0A2U1LFL6</accession>